<dbReference type="InterPro" id="IPR018389">
    <property type="entry name" value="DctP_fam"/>
</dbReference>
<dbReference type="CDD" id="cd13603">
    <property type="entry name" value="PBP2_TRAP_Siap_TeaA_like"/>
    <property type="match status" value="1"/>
</dbReference>
<evidence type="ECO:0000256" key="1">
    <source>
        <dbReference type="ARBA" id="ARBA00009023"/>
    </source>
</evidence>
<dbReference type="AlphaFoldDB" id="A0A1I0DEW0"/>
<sequence>MKKKISVLLAAAMVLGLAGCAGSGQKAVQTPAATEAKQEETKKEESAKAEEKPEEKKEEKKETIVLKWGDAAVEGTAEYEANEKFIELVEQYTDGQVKIEYYPAGQLGADGDVVQACMANTLELAKCSTANLSEFTHILDFCDFPGMFRDTDHVYQVLGSDLRDELAMQVYNEIGCYPVTFDVDGGAARWLFNSKRDVKVPEDAYNLKIRTTGSDIEIALYGEWGIGATPMAWQELYTGMEQGAVDGVYAGPVPAFTNNFTEVAGHATVLTLSFGPSVRLMSGQAVEQLGGVDGELFQAVMKASRESEQIKREMNEKEVAEVADKMREQGVSVYEPTAEESEKWLESSRGIVPQFIGDGKTISQDLYDKVQAIGQ</sequence>
<evidence type="ECO:0000313" key="7">
    <source>
        <dbReference type="Proteomes" id="UP000198508"/>
    </source>
</evidence>
<reference evidence="7" key="1">
    <citation type="submission" date="2016-10" db="EMBL/GenBank/DDBJ databases">
        <authorList>
            <person name="Varghese N."/>
            <person name="Submissions S."/>
        </authorList>
    </citation>
    <scope>NUCLEOTIDE SEQUENCE [LARGE SCALE GENOMIC DNA]</scope>
    <source>
        <strain evidence="7">NLAE-zl-G277</strain>
    </source>
</reference>
<evidence type="ECO:0000256" key="4">
    <source>
        <dbReference type="SAM" id="MobiDB-lite"/>
    </source>
</evidence>
<dbReference type="EMBL" id="FOIM01000004">
    <property type="protein sequence ID" value="SET30591.1"/>
    <property type="molecule type" value="Genomic_DNA"/>
</dbReference>
<name>A0A1I0DEW0_9FIRM</name>
<dbReference type="GeneID" id="93276253"/>
<evidence type="ECO:0000256" key="2">
    <source>
        <dbReference type="ARBA" id="ARBA00022448"/>
    </source>
</evidence>
<dbReference type="InterPro" id="IPR038404">
    <property type="entry name" value="TRAP_DctP_sf"/>
</dbReference>
<evidence type="ECO:0000313" key="6">
    <source>
        <dbReference type="EMBL" id="SET30591.1"/>
    </source>
</evidence>
<keyword evidence="3 5" id="KW-0732">Signal</keyword>
<protein>
    <submittedName>
        <fullName evidence="6">TRAP-type C4-dicarboxylate transport system, substrate-binding protein</fullName>
    </submittedName>
</protein>
<dbReference type="RefSeq" id="WP_092361387.1">
    <property type="nucleotide sequence ID" value="NZ_DAINWJ010000181.1"/>
</dbReference>
<accession>A0A1I0DEW0</accession>
<proteinExistence type="inferred from homology"/>
<dbReference type="PROSITE" id="PS51257">
    <property type="entry name" value="PROKAR_LIPOPROTEIN"/>
    <property type="match status" value="1"/>
</dbReference>
<keyword evidence="2" id="KW-0813">Transport</keyword>
<feature type="chain" id="PRO_5044372498" evidence="5">
    <location>
        <begin position="24"/>
        <end position="375"/>
    </location>
</feature>
<organism evidence="6 7">
    <name type="scientific">Enterocloster lavalensis</name>
    <dbReference type="NCBI Taxonomy" id="460384"/>
    <lineage>
        <taxon>Bacteria</taxon>
        <taxon>Bacillati</taxon>
        <taxon>Bacillota</taxon>
        <taxon>Clostridia</taxon>
        <taxon>Lachnospirales</taxon>
        <taxon>Lachnospiraceae</taxon>
        <taxon>Enterocloster</taxon>
    </lineage>
</organism>
<evidence type="ECO:0000256" key="5">
    <source>
        <dbReference type="SAM" id="SignalP"/>
    </source>
</evidence>
<dbReference type="STRING" id="460384.SAMN05216313_104141"/>
<feature type="region of interest" description="Disordered" evidence="4">
    <location>
        <begin position="24"/>
        <end position="61"/>
    </location>
</feature>
<dbReference type="NCBIfam" id="NF037995">
    <property type="entry name" value="TRAP_S1"/>
    <property type="match status" value="1"/>
</dbReference>
<feature type="compositionally biased region" description="Basic and acidic residues" evidence="4">
    <location>
        <begin position="36"/>
        <end position="61"/>
    </location>
</feature>
<evidence type="ECO:0000256" key="3">
    <source>
        <dbReference type="ARBA" id="ARBA00022729"/>
    </source>
</evidence>
<dbReference type="PANTHER" id="PTHR33376">
    <property type="match status" value="1"/>
</dbReference>
<dbReference type="GO" id="GO:0055085">
    <property type="term" value="P:transmembrane transport"/>
    <property type="evidence" value="ECO:0007669"/>
    <property type="project" value="InterPro"/>
</dbReference>
<dbReference type="Gene3D" id="3.40.190.170">
    <property type="entry name" value="Bacterial extracellular solute-binding protein, family 7"/>
    <property type="match status" value="1"/>
</dbReference>
<dbReference type="Pfam" id="PF03480">
    <property type="entry name" value="DctP"/>
    <property type="match status" value="1"/>
</dbReference>
<gene>
    <name evidence="6" type="ORF">SAMN05216313_104141</name>
</gene>
<keyword evidence="7" id="KW-1185">Reference proteome</keyword>
<comment type="similarity">
    <text evidence="1">Belongs to the bacterial solute-binding protein 7 family.</text>
</comment>
<dbReference type="PANTHER" id="PTHR33376:SF7">
    <property type="entry name" value="C4-DICARBOXYLATE-BINDING PROTEIN DCTB"/>
    <property type="match status" value="1"/>
</dbReference>
<dbReference type="Proteomes" id="UP000198508">
    <property type="component" value="Unassembled WGS sequence"/>
</dbReference>
<feature type="signal peptide" evidence="5">
    <location>
        <begin position="1"/>
        <end position="23"/>
    </location>
</feature>